<dbReference type="PANTHER" id="PTHR46851:SF11">
    <property type="entry name" value="GYF DOMAIN-CONTAINING PROTEIN"/>
    <property type="match status" value="1"/>
</dbReference>
<dbReference type="SMART" id="SM00444">
    <property type="entry name" value="GYF"/>
    <property type="match status" value="1"/>
</dbReference>
<organism evidence="3 4">
    <name type="scientific">Citrullus colocynthis</name>
    <name type="common">colocynth</name>
    <dbReference type="NCBI Taxonomy" id="252529"/>
    <lineage>
        <taxon>Eukaryota</taxon>
        <taxon>Viridiplantae</taxon>
        <taxon>Streptophyta</taxon>
        <taxon>Embryophyta</taxon>
        <taxon>Tracheophyta</taxon>
        <taxon>Spermatophyta</taxon>
        <taxon>Magnoliopsida</taxon>
        <taxon>eudicotyledons</taxon>
        <taxon>Gunneridae</taxon>
        <taxon>Pentapetalae</taxon>
        <taxon>rosids</taxon>
        <taxon>fabids</taxon>
        <taxon>Cucurbitales</taxon>
        <taxon>Cucurbitaceae</taxon>
        <taxon>Benincaseae</taxon>
        <taxon>Citrullus</taxon>
    </lineage>
</organism>
<accession>A0ABP0XP63</accession>
<keyword evidence="4" id="KW-1185">Reference proteome</keyword>
<sequence>MREVSDDTNQGETVFSSNPNGDIYVAENPTTVLMSNVKEFAESRQSALGEEQPPQPVEFTYNSFKETEPINVMDKGCQANEQIKGSRVINLSDDDETPRAEEHDWNNILRSLIWYYLDPQGDVQGPFCLASLKNWKDANYFPSDFKVWKTGQTRDQAVLLSDILSPFFS</sequence>
<feature type="region of interest" description="Disordered" evidence="1">
    <location>
        <begin position="1"/>
        <end position="22"/>
    </location>
</feature>
<feature type="compositionally biased region" description="Polar residues" evidence="1">
    <location>
        <begin position="7"/>
        <end position="20"/>
    </location>
</feature>
<evidence type="ECO:0000259" key="2">
    <source>
        <dbReference type="PROSITE" id="PS50829"/>
    </source>
</evidence>
<feature type="domain" description="GYF" evidence="2">
    <location>
        <begin position="111"/>
        <end position="165"/>
    </location>
</feature>
<dbReference type="SUPFAM" id="SSF55277">
    <property type="entry name" value="GYF domain"/>
    <property type="match status" value="1"/>
</dbReference>
<dbReference type="Proteomes" id="UP001642487">
    <property type="component" value="Chromosome 1"/>
</dbReference>
<dbReference type="EMBL" id="OZ021735">
    <property type="protein sequence ID" value="CAK9308495.1"/>
    <property type="molecule type" value="Genomic_DNA"/>
</dbReference>
<dbReference type="PANTHER" id="PTHR46851">
    <property type="entry name" value="OS01G0884500 PROTEIN"/>
    <property type="match status" value="1"/>
</dbReference>
<protein>
    <recommendedName>
        <fullName evidence="2">GYF domain-containing protein</fullName>
    </recommendedName>
</protein>
<evidence type="ECO:0000256" key="1">
    <source>
        <dbReference type="SAM" id="MobiDB-lite"/>
    </source>
</evidence>
<reference evidence="3 4" key="1">
    <citation type="submission" date="2024-03" db="EMBL/GenBank/DDBJ databases">
        <authorList>
            <person name="Gkanogiannis A."/>
            <person name="Becerra Lopez-Lavalle L."/>
        </authorList>
    </citation>
    <scope>NUCLEOTIDE SEQUENCE [LARGE SCALE GENOMIC DNA]</scope>
</reference>
<dbReference type="InterPro" id="IPR003169">
    <property type="entry name" value="GYF"/>
</dbReference>
<dbReference type="Gene3D" id="3.30.1490.40">
    <property type="match status" value="1"/>
</dbReference>
<dbReference type="Pfam" id="PF02213">
    <property type="entry name" value="GYF"/>
    <property type="match status" value="1"/>
</dbReference>
<dbReference type="InterPro" id="IPR045894">
    <property type="entry name" value="At5g08430-like"/>
</dbReference>
<name>A0ABP0XP63_9ROSI</name>
<proteinExistence type="predicted"/>
<evidence type="ECO:0000313" key="3">
    <source>
        <dbReference type="EMBL" id="CAK9308495.1"/>
    </source>
</evidence>
<dbReference type="InterPro" id="IPR035445">
    <property type="entry name" value="GYF-like_dom_sf"/>
</dbReference>
<gene>
    <name evidence="3" type="ORF">CITCOLO1_LOCUS3</name>
</gene>
<dbReference type="PROSITE" id="PS50829">
    <property type="entry name" value="GYF"/>
    <property type="match status" value="1"/>
</dbReference>
<evidence type="ECO:0000313" key="4">
    <source>
        <dbReference type="Proteomes" id="UP001642487"/>
    </source>
</evidence>